<dbReference type="InterPro" id="IPR013078">
    <property type="entry name" value="His_Pase_superF_clade-1"/>
</dbReference>
<gene>
    <name evidence="2" type="ORF">FHX41_0238</name>
</gene>
<dbReference type="Proteomes" id="UP000316706">
    <property type="component" value="Unassembled WGS sequence"/>
</dbReference>
<dbReference type="InterPro" id="IPR029033">
    <property type="entry name" value="His_PPase_superfam"/>
</dbReference>
<dbReference type="Pfam" id="PF00300">
    <property type="entry name" value="His_Phos_1"/>
    <property type="match status" value="1"/>
</dbReference>
<dbReference type="GO" id="GO:0016791">
    <property type="term" value="F:phosphatase activity"/>
    <property type="evidence" value="ECO:0007669"/>
    <property type="project" value="TreeGrafter"/>
</dbReference>
<feature type="compositionally biased region" description="Low complexity" evidence="1">
    <location>
        <begin position="227"/>
        <end position="240"/>
    </location>
</feature>
<evidence type="ECO:0000313" key="3">
    <source>
        <dbReference type="Proteomes" id="UP000316706"/>
    </source>
</evidence>
<dbReference type="PROSITE" id="PS00175">
    <property type="entry name" value="PG_MUTASE"/>
    <property type="match status" value="1"/>
</dbReference>
<dbReference type="EMBL" id="VFPO01000001">
    <property type="protein sequence ID" value="TQM66657.1"/>
    <property type="molecule type" value="Genomic_DNA"/>
</dbReference>
<dbReference type="CDD" id="cd07067">
    <property type="entry name" value="HP_PGM_like"/>
    <property type="match status" value="1"/>
</dbReference>
<accession>A0A543I7V9</accession>
<dbReference type="PANTHER" id="PTHR48100">
    <property type="entry name" value="BROAD-SPECIFICITY PHOSPHATASE YOR283W-RELATED"/>
    <property type="match status" value="1"/>
</dbReference>
<comment type="caution">
    <text evidence="2">The sequence shown here is derived from an EMBL/GenBank/DDBJ whole genome shotgun (WGS) entry which is preliminary data.</text>
</comment>
<dbReference type="RefSeq" id="WP_221635138.1">
    <property type="nucleotide sequence ID" value="NZ_VFPO01000001.1"/>
</dbReference>
<dbReference type="InterPro" id="IPR001345">
    <property type="entry name" value="PG/BPGM_mutase_AS"/>
</dbReference>
<protein>
    <submittedName>
        <fullName evidence="2">Broad specificity phosphatase PhoE</fullName>
    </submittedName>
</protein>
<sequence>MITVRRVWLIRHGQSESNAGLPTNGPAASPLTELGHRQAERVAEQFTGPPALIVSSPFLRARQTARPTAERFPDAPYEEWPVQEFTYLGRLHALRTTNEQRRPHADAYWERLDPAFVNGHDGESFRALIARVRAFLDRLAERPVDGEVAVFTHGIFMKAVLWSLLTGVTDPDRAAMRTFRDFNGACDVPNGAMVELWRPSGPYGWRVVAGATAHLAGTFGTPGVLPGGADPNGADPDGAAPDGGRGVHAAAHLD</sequence>
<proteinExistence type="predicted"/>
<keyword evidence="3" id="KW-1185">Reference proteome</keyword>
<reference evidence="2 3" key="1">
    <citation type="submission" date="2019-06" db="EMBL/GenBank/DDBJ databases">
        <title>Sequencing the genomes of 1000 actinobacteria strains.</title>
        <authorList>
            <person name="Klenk H.-P."/>
        </authorList>
    </citation>
    <scope>NUCLEOTIDE SEQUENCE [LARGE SCALE GENOMIC DNA]</scope>
    <source>
        <strain evidence="2 3">DSM 45043</strain>
    </source>
</reference>
<dbReference type="SUPFAM" id="SSF53254">
    <property type="entry name" value="Phosphoglycerate mutase-like"/>
    <property type="match status" value="1"/>
</dbReference>
<dbReference type="SMART" id="SM00855">
    <property type="entry name" value="PGAM"/>
    <property type="match status" value="1"/>
</dbReference>
<dbReference type="Gene3D" id="3.40.50.1240">
    <property type="entry name" value="Phosphoglycerate mutase-like"/>
    <property type="match status" value="1"/>
</dbReference>
<dbReference type="AlphaFoldDB" id="A0A543I7V9"/>
<name>A0A543I7V9_9ACTN</name>
<dbReference type="InterPro" id="IPR050275">
    <property type="entry name" value="PGM_Phosphatase"/>
</dbReference>
<evidence type="ECO:0000256" key="1">
    <source>
        <dbReference type="SAM" id="MobiDB-lite"/>
    </source>
</evidence>
<feature type="region of interest" description="Disordered" evidence="1">
    <location>
        <begin position="222"/>
        <end position="254"/>
    </location>
</feature>
<evidence type="ECO:0000313" key="2">
    <source>
        <dbReference type="EMBL" id="TQM66657.1"/>
    </source>
</evidence>
<organism evidence="2 3">
    <name type="scientific">Actinomadura hallensis</name>
    <dbReference type="NCBI Taxonomy" id="337895"/>
    <lineage>
        <taxon>Bacteria</taxon>
        <taxon>Bacillati</taxon>
        <taxon>Actinomycetota</taxon>
        <taxon>Actinomycetes</taxon>
        <taxon>Streptosporangiales</taxon>
        <taxon>Thermomonosporaceae</taxon>
        <taxon>Actinomadura</taxon>
    </lineage>
</organism>